<feature type="domain" description="DUF4806" evidence="2">
    <location>
        <begin position="245"/>
        <end position="325"/>
    </location>
</feature>
<evidence type="ECO:0000313" key="4">
    <source>
        <dbReference type="Proteomes" id="UP001162164"/>
    </source>
</evidence>
<evidence type="ECO:0000256" key="1">
    <source>
        <dbReference type="SAM" id="MobiDB-lite"/>
    </source>
</evidence>
<name>A0ABQ9J5Z4_9CUCU</name>
<protein>
    <recommendedName>
        <fullName evidence="2">DUF4806 domain-containing protein</fullName>
    </recommendedName>
</protein>
<feature type="compositionally biased region" description="Basic and acidic residues" evidence="1">
    <location>
        <begin position="367"/>
        <end position="378"/>
    </location>
</feature>
<reference evidence="3" key="1">
    <citation type="journal article" date="2023" name="Insect Mol. Biol.">
        <title>Genome sequencing provides insights into the evolution of gene families encoding plant cell wall-degrading enzymes in longhorned beetles.</title>
        <authorList>
            <person name="Shin N.R."/>
            <person name="Okamura Y."/>
            <person name="Kirsch R."/>
            <person name="Pauchet Y."/>
        </authorList>
    </citation>
    <scope>NUCLEOTIDE SEQUENCE</scope>
    <source>
        <strain evidence="3">MMC_N1</strain>
    </source>
</reference>
<keyword evidence="4" id="KW-1185">Reference proteome</keyword>
<organism evidence="3 4">
    <name type="scientific">Molorchus minor</name>
    <dbReference type="NCBI Taxonomy" id="1323400"/>
    <lineage>
        <taxon>Eukaryota</taxon>
        <taxon>Metazoa</taxon>
        <taxon>Ecdysozoa</taxon>
        <taxon>Arthropoda</taxon>
        <taxon>Hexapoda</taxon>
        <taxon>Insecta</taxon>
        <taxon>Pterygota</taxon>
        <taxon>Neoptera</taxon>
        <taxon>Endopterygota</taxon>
        <taxon>Coleoptera</taxon>
        <taxon>Polyphaga</taxon>
        <taxon>Cucujiformia</taxon>
        <taxon>Chrysomeloidea</taxon>
        <taxon>Cerambycidae</taxon>
        <taxon>Lamiinae</taxon>
        <taxon>Monochamini</taxon>
        <taxon>Molorchus</taxon>
    </lineage>
</organism>
<dbReference type="Pfam" id="PF16064">
    <property type="entry name" value="DUF4806"/>
    <property type="match status" value="1"/>
</dbReference>
<gene>
    <name evidence="3" type="ORF">NQ317_000786</name>
</gene>
<comment type="caution">
    <text evidence="3">The sequence shown here is derived from an EMBL/GenBank/DDBJ whole genome shotgun (WGS) entry which is preliminary data.</text>
</comment>
<dbReference type="PANTHER" id="PTHR34153:SF2">
    <property type="entry name" value="SI:CH211-262H13.3-RELATED"/>
    <property type="match status" value="1"/>
</dbReference>
<evidence type="ECO:0000313" key="3">
    <source>
        <dbReference type="EMBL" id="KAJ8972952.1"/>
    </source>
</evidence>
<proteinExistence type="predicted"/>
<dbReference type="Proteomes" id="UP001162164">
    <property type="component" value="Unassembled WGS sequence"/>
</dbReference>
<feature type="region of interest" description="Disordered" evidence="1">
    <location>
        <begin position="355"/>
        <end position="378"/>
    </location>
</feature>
<evidence type="ECO:0000259" key="2">
    <source>
        <dbReference type="Pfam" id="PF16064"/>
    </source>
</evidence>
<dbReference type="EMBL" id="JAPWTJ010001268">
    <property type="protein sequence ID" value="KAJ8972952.1"/>
    <property type="molecule type" value="Genomic_DNA"/>
</dbReference>
<sequence length="378" mass="42439">MPCKIDIKYKTDVYQKAVLKLKQLELSSDVNTEDEKTQKRPTRGVKRYTEDFTSTLNSDSSVSISPPTPPNKCLKIVSRNGEQQAKSVPTIIIPLESHHTPKTSCIDELSGNYQVPVYIETTQTTAGTTPLKKSLKVASRKDQQQAKPVPTLLTMPFDSHPTLKSPCGDDQSGNYQTPIYIETTRPTTVEAITCSSCSTIEGLCRRILEEINKNRNKLEELTHFVHASIVGKDDVTLTPANVEGMPLNTIEDMDSLETRLGNKQEYANVLNVLKFVGGRDTFDTTRRIMSRVIHNNLALIINWIGRNNKPAFRGYKNILSLISDAVRVNPLAARASEQEIFSIIKVWLRGAVDRDGGRNKRKKGYLRHKEDKEGNKEE</sequence>
<dbReference type="InterPro" id="IPR032071">
    <property type="entry name" value="DUF4806"/>
</dbReference>
<dbReference type="PANTHER" id="PTHR34153">
    <property type="entry name" value="SI:CH211-262H13.3-RELATED-RELATED"/>
    <property type="match status" value="1"/>
</dbReference>
<accession>A0ABQ9J5Z4</accession>